<organism evidence="1">
    <name type="scientific">bioreactor metagenome</name>
    <dbReference type="NCBI Taxonomy" id="1076179"/>
    <lineage>
        <taxon>unclassified sequences</taxon>
        <taxon>metagenomes</taxon>
        <taxon>ecological metagenomes</taxon>
    </lineage>
</organism>
<gene>
    <name evidence="1" type="ORF">SDC9_133802</name>
</gene>
<dbReference type="EMBL" id="VSSQ01034688">
    <property type="protein sequence ID" value="MPM86711.1"/>
    <property type="molecule type" value="Genomic_DNA"/>
</dbReference>
<evidence type="ECO:0000313" key="1">
    <source>
        <dbReference type="EMBL" id="MPM86711.1"/>
    </source>
</evidence>
<proteinExistence type="predicted"/>
<dbReference type="AlphaFoldDB" id="A0A645DBL7"/>
<accession>A0A645DBL7</accession>
<protein>
    <submittedName>
        <fullName evidence="1">Uncharacterized protein</fullName>
    </submittedName>
</protein>
<sequence>MVSTPVAGFRDSDDPRVVVAGSDDFPAVVAGAVPATTAFPVGVGGETGNEVRGETDDWQDRVMRMRAVLDRLVGPDRGGIG</sequence>
<reference evidence="1" key="1">
    <citation type="submission" date="2019-08" db="EMBL/GenBank/DDBJ databases">
        <authorList>
            <person name="Kucharzyk K."/>
            <person name="Murdoch R.W."/>
            <person name="Higgins S."/>
            <person name="Loffler F."/>
        </authorList>
    </citation>
    <scope>NUCLEOTIDE SEQUENCE</scope>
</reference>
<name>A0A645DBL7_9ZZZZ</name>
<comment type="caution">
    <text evidence="1">The sequence shown here is derived from an EMBL/GenBank/DDBJ whole genome shotgun (WGS) entry which is preliminary data.</text>
</comment>